<dbReference type="PRINTS" id="PR00080">
    <property type="entry name" value="SDRFAMILY"/>
</dbReference>
<proteinExistence type="inferred from homology"/>
<evidence type="ECO:0000313" key="6">
    <source>
        <dbReference type="EMBL" id="OAY49212.1"/>
    </source>
</evidence>
<evidence type="ECO:0000256" key="4">
    <source>
        <dbReference type="RuleBase" id="RU000363"/>
    </source>
</evidence>
<dbReference type="OMA" id="YKITEMT"/>
<dbReference type="CDD" id="cd05324">
    <property type="entry name" value="carb_red_PTCR-like_SDR_c"/>
    <property type="match status" value="1"/>
</dbReference>
<dbReference type="STRING" id="3983.A0A2C9VT22"/>
<evidence type="ECO:0000256" key="5">
    <source>
        <dbReference type="RuleBase" id="RU369024"/>
    </source>
</evidence>
<dbReference type="InterPro" id="IPR045313">
    <property type="entry name" value="CBR1-like"/>
</dbReference>
<dbReference type="EMBL" id="CM004391">
    <property type="protein sequence ID" value="OAY49212.1"/>
    <property type="molecule type" value="Genomic_DNA"/>
</dbReference>
<gene>
    <name evidence="6" type="ORF">MANES_05G037800</name>
</gene>
<comment type="similarity">
    <text evidence="1 4">Belongs to the short-chain dehydrogenases/reductases (SDR) family.</text>
</comment>
<dbReference type="AlphaFoldDB" id="A0A2C9VT22"/>
<dbReference type="Gene3D" id="3.40.50.720">
    <property type="entry name" value="NAD(P)-binding Rossmann-like Domain"/>
    <property type="match status" value="1"/>
</dbReference>
<keyword evidence="3 5" id="KW-0560">Oxidoreductase</keyword>
<dbReference type="SUPFAM" id="SSF51735">
    <property type="entry name" value="NAD(P)-binding Rossmann-fold domains"/>
    <property type="match status" value="1"/>
</dbReference>
<name>A0A2C9VT22_MANES</name>
<evidence type="ECO:0000256" key="3">
    <source>
        <dbReference type="ARBA" id="ARBA00023002"/>
    </source>
</evidence>
<dbReference type="EC" id="1.1.1.-" evidence="5"/>
<dbReference type="InterPro" id="IPR036291">
    <property type="entry name" value="NAD(P)-bd_dom_sf"/>
</dbReference>
<reference evidence="6" key="1">
    <citation type="submission" date="2016-02" db="EMBL/GenBank/DDBJ databases">
        <title>WGS assembly of Manihot esculenta.</title>
        <authorList>
            <person name="Bredeson J.V."/>
            <person name="Prochnik S.E."/>
            <person name="Lyons J.B."/>
            <person name="Schmutz J."/>
            <person name="Grimwood J."/>
            <person name="Vrebalov J."/>
            <person name="Bart R.S."/>
            <person name="Amuge T."/>
            <person name="Ferguson M.E."/>
            <person name="Green R."/>
            <person name="Putnam N."/>
            <person name="Stites J."/>
            <person name="Rounsley S."/>
            <person name="Rokhsar D.S."/>
        </authorList>
    </citation>
    <scope>NUCLEOTIDE SEQUENCE [LARGE SCALE GENOMIC DNA]</scope>
    <source>
        <tissue evidence="6">Leaf</tissue>
    </source>
</reference>
<dbReference type="PANTHER" id="PTHR43490:SF119">
    <property type="entry name" value="SHORT-CHAIN DEHYDROGENASE_REDUCTASE"/>
    <property type="match status" value="1"/>
</dbReference>
<dbReference type="PANTHER" id="PTHR43490">
    <property type="entry name" value="(+)-NEOMENTHOL DEHYDROGENASE"/>
    <property type="match status" value="1"/>
</dbReference>
<dbReference type="InterPro" id="IPR020904">
    <property type="entry name" value="Sc_DH/Rdtase_CS"/>
</dbReference>
<dbReference type="FunFam" id="3.40.50.720:FF:000312">
    <property type="entry name" value="(+)-neomenthol dehydrogenase"/>
    <property type="match status" value="1"/>
</dbReference>
<protein>
    <recommendedName>
        <fullName evidence="5">Short-chain dehydrogenase/reductase</fullName>
        <ecNumber evidence="5">1.1.1.-</ecNumber>
    </recommendedName>
</protein>
<accession>A0A2C9VT22</accession>
<sequence length="307" mass="33343">MAQVSTTAATAKRYAVVTGANKGIGFEICRQLASNGIVVVLTARDENRGMEAVAKLKHSGFSDELVIFHQLDVVDPDSVASLADFVKTQFGKLDILVNNAGISGVALESDAFQRAFELSGGWPDGKQVPWKEIQSQSFELAEECLKTNYYGARTMVEALAPLLLLSDSARIVNVSSMLGWLQNIPSEWAKGLLNDVESLTEDTVDAVVNQFLKDFKDGLLETKGWPTHISAYSVAKAAMNAYTRILAKRYPSFRVNSVCPGFCKTDITINVGLFTATEGAEHVVRVALLSKDGPSGFFFNGKDLVCF</sequence>
<organism evidence="6">
    <name type="scientific">Manihot esculenta</name>
    <name type="common">Cassava</name>
    <name type="synonym">Jatropha manihot</name>
    <dbReference type="NCBI Taxonomy" id="3983"/>
    <lineage>
        <taxon>Eukaryota</taxon>
        <taxon>Viridiplantae</taxon>
        <taxon>Streptophyta</taxon>
        <taxon>Embryophyta</taxon>
        <taxon>Tracheophyta</taxon>
        <taxon>Spermatophyta</taxon>
        <taxon>Magnoliopsida</taxon>
        <taxon>eudicotyledons</taxon>
        <taxon>Gunneridae</taxon>
        <taxon>Pentapetalae</taxon>
        <taxon>rosids</taxon>
        <taxon>fabids</taxon>
        <taxon>Malpighiales</taxon>
        <taxon>Euphorbiaceae</taxon>
        <taxon>Crotonoideae</taxon>
        <taxon>Manihoteae</taxon>
        <taxon>Manihot</taxon>
    </lineage>
</organism>
<keyword evidence="2 5" id="KW-0521">NADP</keyword>
<evidence type="ECO:0000256" key="2">
    <source>
        <dbReference type="ARBA" id="ARBA00022857"/>
    </source>
</evidence>
<dbReference type="OrthoDB" id="1933717at2759"/>
<dbReference type="InterPro" id="IPR002347">
    <property type="entry name" value="SDR_fam"/>
</dbReference>
<dbReference type="PRINTS" id="PR00081">
    <property type="entry name" value="GDHRDH"/>
</dbReference>
<dbReference type="PROSITE" id="PS00061">
    <property type="entry name" value="ADH_SHORT"/>
    <property type="match status" value="1"/>
</dbReference>
<dbReference type="Pfam" id="PF13561">
    <property type="entry name" value="adh_short_C2"/>
    <property type="match status" value="1"/>
</dbReference>
<dbReference type="GO" id="GO:0016616">
    <property type="term" value="F:oxidoreductase activity, acting on the CH-OH group of donors, NAD or NADP as acceptor"/>
    <property type="evidence" value="ECO:0007669"/>
    <property type="project" value="InterPro"/>
</dbReference>
<dbReference type="Pfam" id="PF00106">
    <property type="entry name" value="adh_short"/>
    <property type="match status" value="1"/>
</dbReference>
<evidence type="ECO:0000256" key="1">
    <source>
        <dbReference type="ARBA" id="ARBA00006484"/>
    </source>
</evidence>